<dbReference type="AlphaFoldDB" id="X1NSW7"/>
<gene>
    <name evidence="1" type="ORF">S06H3_32515</name>
</gene>
<evidence type="ECO:0000313" key="1">
    <source>
        <dbReference type="EMBL" id="GAI29885.1"/>
    </source>
</evidence>
<protein>
    <submittedName>
        <fullName evidence="1">Uncharacterized protein</fullName>
    </submittedName>
</protein>
<dbReference type="EMBL" id="BARV01019340">
    <property type="protein sequence ID" value="GAI29885.1"/>
    <property type="molecule type" value="Genomic_DNA"/>
</dbReference>
<proteinExistence type="predicted"/>
<sequence>METKEKNRKNYKKPQINQVNLVIEEAVLAACKTGPAAAGAGAQNCDHSGCKKSVYGS</sequence>
<organism evidence="1">
    <name type="scientific">marine sediment metagenome</name>
    <dbReference type="NCBI Taxonomy" id="412755"/>
    <lineage>
        <taxon>unclassified sequences</taxon>
        <taxon>metagenomes</taxon>
        <taxon>ecological metagenomes</taxon>
    </lineage>
</organism>
<comment type="caution">
    <text evidence="1">The sequence shown here is derived from an EMBL/GenBank/DDBJ whole genome shotgun (WGS) entry which is preliminary data.</text>
</comment>
<accession>X1NSW7</accession>
<name>X1NSW7_9ZZZZ</name>
<reference evidence="1" key="1">
    <citation type="journal article" date="2014" name="Front. Microbiol.">
        <title>High frequency of phylogenetically diverse reductive dehalogenase-homologous genes in deep subseafloor sedimentary metagenomes.</title>
        <authorList>
            <person name="Kawai M."/>
            <person name="Futagami T."/>
            <person name="Toyoda A."/>
            <person name="Takaki Y."/>
            <person name="Nishi S."/>
            <person name="Hori S."/>
            <person name="Arai W."/>
            <person name="Tsubouchi T."/>
            <person name="Morono Y."/>
            <person name="Uchiyama I."/>
            <person name="Ito T."/>
            <person name="Fujiyama A."/>
            <person name="Inagaki F."/>
            <person name="Takami H."/>
        </authorList>
    </citation>
    <scope>NUCLEOTIDE SEQUENCE</scope>
    <source>
        <strain evidence="1">Expedition CK06-06</strain>
    </source>
</reference>